<evidence type="ECO:0000256" key="2">
    <source>
        <dbReference type="ARBA" id="ARBA00022785"/>
    </source>
</evidence>
<evidence type="ECO:0000259" key="6">
    <source>
        <dbReference type="PROSITE" id="PS50937"/>
    </source>
</evidence>
<feature type="active site" description="Proton donor" evidence="5">
    <location>
        <position position="329"/>
    </location>
</feature>
<keyword evidence="2 5" id="KW-0671">Queuosine biosynthesis</keyword>
<dbReference type="HAMAP" id="MF_00817">
    <property type="entry name" value="QueF_type2"/>
    <property type="match status" value="1"/>
</dbReference>
<evidence type="ECO:0000256" key="4">
    <source>
        <dbReference type="ARBA" id="ARBA00023002"/>
    </source>
</evidence>
<gene>
    <name evidence="5 7" type="primary">queF</name>
    <name evidence="7" type="ORF">NCTC13315_02488</name>
</gene>
<dbReference type="PANTHER" id="PTHR34354:SF1">
    <property type="entry name" value="NADPH-DEPENDENT 7-CYANO-7-DEAZAGUANINE REDUCTASE"/>
    <property type="match status" value="1"/>
</dbReference>
<comment type="similarity">
    <text evidence="5">Belongs to the GTP cyclohydrolase I family. QueF type 2 subfamily.</text>
</comment>
<keyword evidence="4 5" id="KW-0560">Oxidoreductase</keyword>
<dbReference type="NCBIfam" id="TIGR03138">
    <property type="entry name" value="QueF"/>
    <property type="match status" value="1"/>
</dbReference>
<feature type="binding site" evidence="5">
    <location>
        <begin position="222"/>
        <end position="224"/>
    </location>
    <ligand>
        <name>substrate</name>
    </ligand>
</feature>
<organism evidence="7 8">
    <name type="scientific">Legionella beliardensis</name>
    <dbReference type="NCBI Taxonomy" id="91822"/>
    <lineage>
        <taxon>Bacteria</taxon>
        <taxon>Pseudomonadati</taxon>
        <taxon>Pseudomonadota</taxon>
        <taxon>Gammaproteobacteria</taxon>
        <taxon>Legionellales</taxon>
        <taxon>Legionellaceae</taxon>
        <taxon>Legionella</taxon>
    </lineage>
</organism>
<dbReference type="PROSITE" id="PS50937">
    <property type="entry name" value="HTH_MERR_2"/>
    <property type="match status" value="1"/>
</dbReference>
<dbReference type="InterPro" id="IPR029500">
    <property type="entry name" value="QueF"/>
</dbReference>
<keyword evidence="1 5" id="KW-0963">Cytoplasm</keyword>
<dbReference type="Pfam" id="PF14489">
    <property type="entry name" value="QueF"/>
    <property type="match status" value="1"/>
</dbReference>
<dbReference type="GO" id="GO:0003677">
    <property type="term" value="F:DNA binding"/>
    <property type="evidence" value="ECO:0007669"/>
    <property type="project" value="InterPro"/>
</dbReference>
<dbReference type="Proteomes" id="UP000254968">
    <property type="component" value="Unassembled WGS sequence"/>
</dbReference>
<dbReference type="Gene3D" id="3.30.1130.10">
    <property type="match status" value="2"/>
</dbReference>
<feature type="domain" description="HTH merR-type" evidence="6">
    <location>
        <begin position="3"/>
        <end position="72"/>
    </location>
</feature>
<comment type="subcellular location">
    <subcellularLocation>
        <location evidence="5">Cytoplasm</location>
    </subcellularLocation>
</comment>
<dbReference type="OrthoDB" id="9789995at2"/>
<dbReference type="EC" id="1.7.1.13" evidence="5"/>
<keyword evidence="8" id="KW-1185">Reference proteome</keyword>
<dbReference type="Gene3D" id="1.10.1660.10">
    <property type="match status" value="1"/>
</dbReference>
<feature type="binding site" evidence="5">
    <location>
        <begin position="224"/>
        <end position="225"/>
    </location>
    <ligand>
        <name>NADPH</name>
        <dbReference type="ChEBI" id="CHEBI:57783"/>
    </ligand>
</feature>
<evidence type="ECO:0000256" key="1">
    <source>
        <dbReference type="ARBA" id="ARBA00022490"/>
    </source>
</evidence>
<dbReference type="InterPro" id="IPR000551">
    <property type="entry name" value="MerR-type_HTH_dom"/>
</dbReference>
<name>A0A378I423_9GAMM</name>
<evidence type="ECO:0000313" key="7">
    <source>
        <dbReference type="EMBL" id="STX29928.1"/>
    </source>
</evidence>
<evidence type="ECO:0000256" key="5">
    <source>
        <dbReference type="HAMAP-Rule" id="MF_00817"/>
    </source>
</evidence>
<evidence type="ECO:0000256" key="3">
    <source>
        <dbReference type="ARBA" id="ARBA00022857"/>
    </source>
</evidence>
<dbReference type="UniPathway" id="UPA00392"/>
<dbReference type="GO" id="GO:0016787">
    <property type="term" value="F:hydrolase activity"/>
    <property type="evidence" value="ECO:0007669"/>
    <property type="project" value="UniProtKB-KW"/>
</dbReference>
<accession>A0A378I423</accession>
<feature type="binding site" evidence="5">
    <location>
        <begin position="390"/>
        <end position="391"/>
    </location>
    <ligand>
        <name>NADPH</name>
        <dbReference type="ChEBI" id="CHEBI:57783"/>
    </ligand>
</feature>
<dbReference type="SUPFAM" id="SSF46955">
    <property type="entry name" value="Putative DNA-binding domain"/>
    <property type="match status" value="1"/>
</dbReference>
<dbReference type="InterPro" id="IPR016428">
    <property type="entry name" value="QueF_type2"/>
</dbReference>
<dbReference type="GO" id="GO:0005737">
    <property type="term" value="C:cytoplasm"/>
    <property type="evidence" value="ECO:0007669"/>
    <property type="project" value="UniProtKB-SubCell"/>
</dbReference>
<dbReference type="SUPFAM" id="SSF55620">
    <property type="entry name" value="Tetrahydrobiopterin biosynthesis enzymes-like"/>
    <property type="match status" value="1"/>
</dbReference>
<dbReference type="InterPro" id="IPR043133">
    <property type="entry name" value="GTP-CH-I_C/QueF"/>
</dbReference>
<dbReference type="CDD" id="cd01106">
    <property type="entry name" value="HTH_TipAL-Mta"/>
    <property type="match status" value="1"/>
</dbReference>
<keyword evidence="3 5" id="KW-0521">NADP</keyword>
<dbReference type="InterPro" id="IPR009061">
    <property type="entry name" value="DNA-bd_dom_put_sf"/>
</dbReference>
<comment type="subunit">
    <text evidence="5">Homodimer.</text>
</comment>
<dbReference type="InterPro" id="IPR050084">
    <property type="entry name" value="NADPH_dep_7-cyano-7-deazaG_red"/>
</dbReference>
<comment type="function">
    <text evidence="5">Catalyzes the NADPH-dependent reduction of 7-cyano-7-deazaguanine (preQ0) to 7-aminomethyl-7-deazaguanine (preQ1).</text>
</comment>
<feature type="binding site" evidence="5">
    <location>
        <begin position="361"/>
        <end position="362"/>
    </location>
    <ligand>
        <name>substrate</name>
    </ligand>
</feature>
<evidence type="ECO:0000313" key="8">
    <source>
        <dbReference type="Proteomes" id="UP000254968"/>
    </source>
</evidence>
<protein>
    <recommendedName>
        <fullName evidence="5">NADPH-dependent 7-cyano-7-deazaguanine reductase</fullName>
        <ecNumber evidence="5">1.7.1.13</ecNumber>
    </recommendedName>
    <alternativeName>
        <fullName evidence="5">7-cyano-7-carbaguanine reductase</fullName>
    </alternativeName>
    <alternativeName>
        <fullName evidence="5">NADPH-dependent nitrile oxidoreductase</fullName>
    </alternativeName>
    <alternativeName>
        <fullName evidence="5">PreQ(0) reductase</fullName>
    </alternativeName>
</protein>
<keyword evidence="7" id="KW-0378">Hydrolase</keyword>
<dbReference type="GO" id="GO:0033739">
    <property type="term" value="F:preQ1 synthase activity"/>
    <property type="evidence" value="ECO:0007669"/>
    <property type="project" value="UniProtKB-UniRule"/>
</dbReference>
<dbReference type="GO" id="GO:0008616">
    <property type="term" value="P:tRNA queuosine(34) biosynthetic process"/>
    <property type="evidence" value="ECO:0007669"/>
    <property type="project" value="UniProtKB-UniRule"/>
</dbReference>
<dbReference type="Pfam" id="PF13411">
    <property type="entry name" value="MerR_1"/>
    <property type="match status" value="1"/>
</dbReference>
<dbReference type="AlphaFoldDB" id="A0A378I423"/>
<reference evidence="7 8" key="1">
    <citation type="submission" date="2018-06" db="EMBL/GenBank/DDBJ databases">
        <authorList>
            <consortium name="Pathogen Informatics"/>
            <person name="Doyle S."/>
        </authorList>
    </citation>
    <scope>NUCLEOTIDE SEQUENCE [LARGE SCALE GENOMIC DNA]</scope>
    <source>
        <strain evidence="7 8">NCTC13315</strain>
    </source>
</reference>
<comment type="pathway">
    <text evidence="5">tRNA modification; tRNA-queuosine biosynthesis.</text>
</comment>
<dbReference type="SMART" id="SM00422">
    <property type="entry name" value="HTH_MERR"/>
    <property type="match status" value="1"/>
</dbReference>
<sequence length="416" mass="48430">MKYYQIKDISRRTSLTVRSLQYYDEIGLLKPSKRSAVGYRLYSEKDLLLLQQITTLKYLGFSLKQIKKIMSNPSFDVIKSLGIQAQELREQAAKINEAASLLDYIASQAEMKQPINWQSITKIIEILELNTMNNHVVNKYQMLHKESELGKKSDYDSTYNPSRLYPIPRAGKRQEIGIDPASLPFVGFDCWNHYEVSWLNEKGKPIVGIAEIIYDCNSPKLIESKSLKLYFNSFNNMKINSKLELESIIQNDLEKRIESEVLIKIYSLEEARQFTTIQPFTGESLDVLDVECSVYLVEPNFLSTSHELVEEILYSDLLKSNCLVTNQPDWGSVQIAYKGRKINREGLLKYLISFRNHNEFHEQCIERIFVDLMKYCKPEKLTVYGRYTRRGGLDINPYRSTEKTSINDKNFRLIRQ</sequence>
<dbReference type="InterPro" id="IPR029139">
    <property type="entry name" value="QueF_N"/>
</dbReference>
<proteinExistence type="inferred from homology"/>
<dbReference type="Pfam" id="PF14819">
    <property type="entry name" value="QueF_N"/>
    <property type="match status" value="1"/>
</dbReference>
<comment type="catalytic activity">
    <reaction evidence="5">
        <text>7-aminomethyl-7-carbaguanine + 2 NADP(+) = 7-cyano-7-carbaguanine + 2 NADPH + 3 H(+)</text>
        <dbReference type="Rhea" id="RHEA:13409"/>
        <dbReference type="ChEBI" id="CHEBI:15378"/>
        <dbReference type="ChEBI" id="CHEBI:45075"/>
        <dbReference type="ChEBI" id="CHEBI:57783"/>
        <dbReference type="ChEBI" id="CHEBI:58349"/>
        <dbReference type="ChEBI" id="CHEBI:58703"/>
        <dbReference type="EC" id="1.7.1.13"/>
    </reaction>
</comment>
<dbReference type="PANTHER" id="PTHR34354">
    <property type="entry name" value="NADPH-DEPENDENT 7-CYANO-7-DEAZAGUANINE REDUCTASE"/>
    <property type="match status" value="1"/>
</dbReference>
<dbReference type="GO" id="GO:0006355">
    <property type="term" value="P:regulation of DNA-templated transcription"/>
    <property type="evidence" value="ECO:0007669"/>
    <property type="project" value="InterPro"/>
</dbReference>
<feature type="active site" description="Thioimide intermediate" evidence="5">
    <location>
        <position position="322"/>
    </location>
</feature>
<dbReference type="EMBL" id="UGNV01000001">
    <property type="protein sequence ID" value="STX29928.1"/>
    <property type="molecule type" value="Genomic_DNA"/>
</dbReference>